<keyword evidence="2" id="KW-1185">Reference proteome</keyword>
<name>A0A3P6V9Z6_DIBLA</name>
<accession>A0A3P6V9Z6</accession>
<evidence type="ECO:0000313" key="1">
    <source>
        <dbReference type="EMBL" id="VDK86644.1"/>
    </source>
</evidence>
<proteinExistence type="predicted"/>
<sequence>MWAGKGNIFLSRYQFCQMHQESSQCIGDFITNLTLAVQDCRYTEIAASKFEQTMLVQQLLVGLRDEMAREKVLSEKEDLS</sequence>
<dbReference type="EMBL" id="UYRU01044480">
    <property type="protein sequence ID" value="VDK86644.1"/>
    <property type="molecule type" value="Genomic_DNA"/>
</dbReference>
<reference evidence="1 2" key="1">
    <citation type="submission" date="2018-11" db="EMBL/GenBank/DDBJ databases">
        <authorList>
            <consortium name="Pathogen Informatics"/>
        </authorList>
    </citation>
    <scope>NUCLEOTIDE SEQUENCE [LARGE SCALE GENOMIC DNA]</scope>
</reference>
<dbReference type="AlphaFoldDB" id="A0A3P6V9Z6"/>
<gene>
    <name evidence="1" type="ORF">DILT_LOCUS3905</name>
</gene>
<organism evidence="1 2">
    <name type="scientific">Dibothriocephalus latus</name>
    <name type="common">Fish tapeworm</name>
    <name type="synonym">Diphyllobothrium latum</name>
    <dbReference type="NCBI Taxonomy" id="60516"/>
    <lineage>
        <taxon>Eukaryota</taxon>
        <taxon>Metazoa</taxon>
        <taxon>Spiralia</taxon>
        <taxon>Lophotrochozoa</taxon>
        <taxon>Platyhelminthes</taxon>
        <taxon>Cestoda</taxon>
        <taxon>Eucestoda</taxon>
        <taxon>Diphyllobothriidea</taxon>
        <taxon>Diphyllobothriidae</taxon>
        <taxon>Dibothriocephalus</taxon>
    </lineage>
</organism>
<dbReference type="Proteomes" id="UP000281553">
    <property type="component" value="Unassembled WGS sequence"/>
</dbReference>
<dbReference type="OrthoDB" id="775972at2759"/>
<protein>
    <submittedName>
        <fullName evidence="1">Uncharacterized protein</fullName>
    </submittedName>
</protein>
<evidence type="ECO:0000313" key="2">
    <source>
        <dbReference type="Proteomes" id="UP000281553"/>
    </source>
</evidence>